<sequence length="154" mass="17698">MGELTYFLGLQVKSAKNGIFIHQSKYCTHLLKKFRMLGCKEAATPMATNCYLDLDKAGKDVDQKMYREAQEKVTNPLFEKRPKQFGIGGVLPPKRDLTRFVKWPKTVQIQRKKRILKQRLKVPLALNHITKTLNKNLGQTNFYSVGSDINIVVM</sequence>
<dbReference type="OrthoDB" id="1002029at2759"/>
<dbReference type="STRING" id="3916.A0A1S3UAP7"/>
<organism evidence="2 3">
    <name type="scientific">Vigna radiata var. radiata</name>
    <name type="common">Mung bean</name>
    <name type="synonym">Phaseolus aureus</name>
    <dbReference type="NCBI Taxonomy" id="3916"/>
    <lineage>
        <taxon>Eukaryota</taxon>
        <taxon>Viridiplantae</taxon>
        <taxon>Streptophyta</taxon>
        <taxon>Embryophyta</taxon>
        <taxon>Tracheophyta</taxon>
        <taxon>Spermatophyta</taxon>
        <taxon>Magnoliopsida</taxon>
        <taxon>eudicotyledons</taxon>
        <taxon>Gunneridae</taxon>
        <taxon>Pentapetalae</taxon>
        <taxon>rosids</taxon>
        <taxon>fabids</taxon>
        <taxon>Fabales</taxon>
        <taxon>Fabaceae</taxon>
        <taxon>Papilionoideae</taxon>
        <taxon>50 kb inversion clade</taxon>
        <taxon>NPAAA clade</taxon>
        <taxon>indigoferoid/millettioid clade</taxon>
        <taxon>Phaseoleae</taxon>
        <taxon>Vigna</taxon>
    </lineage>
</organism>
<dbReference type="GO" id="GO:0003723">
    <property type="term" value="F:RNA binding"/>
    <property type="evidence" value="ECO:0007669"/>
    <property type="project" value="UniProtKB-UniRule"/>
</dbReference>
<dbReference type="InterPro" id="IPR029064">
    <property type="entry name" value="Ribosomal_eL30-like_sf"/>
</dbReference>
<comment type="similarity">
    <text evidence="1">Belongs to the eukaryotic ribosomal protein eL8 family.</text>
</comment>
<dbReference type="PRINTS" id="PR00882">
    <property type="entry name" value="RIBOSOMALL7A"/>
</dbReference>
<reference evidence="3" key="2">
    <citation type="submission" date="2025-08" db="UniProtKB">
        <authorList>
            <consortium name="RefSeq"/>
        </authorList>
    </citation>
    <scope>IDENTIFICATION</scope>
    <source>
        <tissue evidence="3">Leaf</tissue>
    </source>
</reference>
<dbReference type="Gene3D" id="3.30.1330.30">
    <property type="match status" value="1"/>
</dbReference>
<dbReference type="RefSeq" id="XP_014503103.1">
    <property type="nucleotide sequence ID" value="XM_014647617.1"/>
</dbReference>
<keyword evidence="1" id="KW-0689">Ribosomal protein</keyword>
<dbReference type="Proteomes" id="UP000087766">
    <property type="component" value="Chromosome 6"/>
</dbReference>
<protein>
    <recommendedName>
        <fullName evidence="1">60S ribosomal protein L7a</fullName>
    </recommendedName>
</protein>
<accession>A0A1S3UAP7</accession>
<dbReference type="InterPro" id="IPR001921">
    <property type="entry name" value="Ribosomal_eL8_euk"/>
</dbReference>
<proteinExistence type="inferred from homology"/>
<keyword evidence="1" id="KW-0687">Ribonucleoprotein</keyword>
<dbReference type="AlphaFoldDB" id="A0A1S3UAP7"/>
<evidence type="ECO:0000313" key="3">
    <source>
        <dbReference type="RefSeq" id="XP_014503103.1"/>
    </source>
</evidence>
<dbReference type="GO" id="GO:0022625">
    <property type="term" value="C:cytosolic large ribosomal subunit"/>
    <property type="evidence" value="ECO:0007669"/>
    <property type="project" value="UniProtKB-UniRule"/>
</dbReference>
<name>A0A1S3UAP7_VIGRR</name>
<evidence type="ECO:0000313" key="2">
    <source>
        <dbReference type="Proteomes" id="UP000087766"/>
    </source>
</evidence>
<gene>
    <name evidence="3" type="primary">LOC106763422</name>
</gene>
<reference evidence="2" key="1">
    <citation type="journal article" date="2014" name="Nat. Commun.">
        <title>Genome sequence of mungbean and insights into evolution within Vigna species.</title>
        <authorList>
            <person name="Kang Y.J."/>
            <person name="Kim S.K."/>
            <person name="Kim M.Y."/>
            <person name="Lestari P."/>
            <person name="Kim K.H."/>
            <person name="Ha B.K."/>
            <person name="Jun T.H."/>
            <person name="Hwang W.J."/>
            <person name="Lee T."/>
            <person name="Lee J."/>
            <person name="Shim S."/>
            <person name="Yoon M.Y."/>
            <person name="Jang Y.E."/>
            <person name="Han K.S."/>
            <person name="Taeprayoon P."/>
            <person name="Yoon N."/>
            <person name="Somta P."/>
            <person name="Tanya P."/>
            <person name="Kim K.S."/>
            <person name="Gwag J.G."/>
            <person name="Moon J.K."/>
            <person name="Lee Y.H."/>
            <person name="Park B.S."/>
            <person name="Bombarely A."/>
            <person name="Doyle J.J."/>
            <person name="Jackson S.A."/>
            <person name="Schafleitner R."/>
            <person name="Srinives P."/>
            <person name="Varshney R.K."/>
            <person name="Lee S.H."/>
        </authorList>
    </citation>
    <scope>NUCLEOTIDE SEQUENCE [LARGE SCALE GENOMIC DNA]</scope>
    <source>
        <strain evidence="2">cv. VC1973A</strain>
    </source>
</reference>
<evidence type="ECO:0000256" key="1">
    <source>
        <dbReference type="RuleBase" id="RU367042"/>
    </source>
</evidence>
<comment type="function">
    <text evidence="1">Component of the ribosome.</text>
</comment>
<dbReference type="GeneID" id="106763422"/>
<keyword evidence="2" id="KW-1185">Reference proteome</keyword>
<dbReference type="KEGG" id="vra:106763422"/>